<evidence type="ECO:0000256" key="4">
    <source>
        <dbReference type="ARBA" id="ARBA00023136"/>
    </source>
</evidence>
<proteinExistence type="predicted"/>
<accession>A0ABQ3I3M2</accession>
<dbReference type="Gene3D" id="2.40.160.50">
    <property type="entry name" value="membrane protein fhac: a member of the omp85/tpsb transporter family"/>
    <property type="match status" value="1"/>
</dbReference>
<keyword evidence="3" id="KW-0812">Transmembrane</keyword>
<organism evidence="6 7">
    <name type="scientific">Roseivirga thermotolerans</name>
    <dbReference type="NCBI Taxonomy" id="1758176"/>
    <lineage>
        <taxon>Bacteria</taxon>
        <taxon>Pseudomonadati</taxon>
        <taxon>Bacteroidota</taxon>
        <taxon>Cytophagia</taxon>
        <taxon>Cytophagales</taxon>
        <taxon>Roseivirgaceae</taxon>
        <taxon>Roseivirga</taxon>
    </lineage>
</organism>
<feature type="domain" description="Bacterial surface antigen (D15)" evidence="5">
    <location>
        <begin position="276"/>
        <end position="565"/>
    </location>
</feature>
<name>A0ABQ3I3M2_9BACT</name>
<dbReference type="PANTHER" id="PTHR12815">
    <property type="entry name" value="SORTING AND ASSEMBLY MACHINERY SAMM50 PROTEIN FAMILY MEMBER"/>
    <property type="match status" value="1"/>
</dbReference>
<gene>
    <name evidence="6" type="ORF">GCM10011340_06080</name>
</gene>
<evidence type="ECO:0000256" key="1">
    <source>
        <dbReference type="ARBA" id="ARBA00004370"/>
    </source>
</evidence>
<evidence type="ECO:0000313" key="7">
    <source>
        <dbReference type="Proteomes" id="UP000658258"/>
    </source>
</evidence>
<keyword evidence="4" id="KW-0472">Membrane</keyword>
<evidence type="ECO:0000313" key="6">
    <source>
        <dbReference type="EMBL" id="GHE54276.1"/>
    </source>
</evidence>
<dbReference type="Proteomes" id="UP000658258">
    <property type="component" value="Unassembled WGS sequence"/>
</dbReference>
<dbReference type="EMBL" id="BNAG01000001">
    <property type="protein sequence ID" value="GHE54276.1"/>
    <property type="molecule type" value="Genomic_DNA"/>
</dbReference>
<protein>
    <submittedName>
        <fullName evidence="6">Membrane protein</fullName>
    </submittedName>
</protein>
<dbReference type="PANTHER" id="PTHR12815:SF18">
    <property type="entry name" value="SORTING AND ASSEMBLY MACHINERY COMPONENT 50 HOMOLOG"/>
    <property type="match status" value="1"/>
</dbReference>
<keyword evidence="7" id="KW-1185">Reference proteome</keyword>
<evidence type="ECO:0000256" key="2">
    <source>
        <dbReference type="ARBA" id="ARBA00022452"/>
    </source>
</evidence>
<evidence type="ECO:0000259" key="5">
    <source>
        <dbReference type="Pfam" id="PF01103"/>
    </source>
</evidence>
<sequence>MQAQQVRLVVTTSANEQVVLNTYNYSGQLVDSVAAVKEVQKLVQLLHQEGYLLAHPKQFTSKEDTLQVEMIIGPRFQWLELRKGNLADDFWRKLNLRERHFNNKPFNPSQLAALEKRILRFAERNAFPFASIKYDSLSIEQNYLSATLQVDLGPPINFDSVRIEQPQILKPKFAMAYLGIHLGQPYNQQLVDAIVPRLRKLNYVKLTRPPLLSFQNSEARVTLSVEKRPVNRLDGIIGFLPNNSRSGGLLVTGQFDLDLYNPFASGRHIGLHWRRLSEETQTLKFNFDQPHLLGSALSLRSQFDFLKQDSTFNRRVLGLDLNINLGFNANLGVVTHLVATDLIATSAYADSHRLPDILDFRLNRYGLRYSYNGLDDVFFPRRGLSLELNTSIGNKLIRQNAELPNELYTDVDMKTLQLQYDLDVEKYLVLGSRAIFYATLHGGYLSSKNLFRNDAYRLGGLNSIRGFNESYFFATGFAYSNLEYRYFLEDSSYLLLFSDVGYLEQNFVSNANANRGEWALGMGAGISFATGTGIFNFVYALGTADSTGAINFSQSKIHFGFTTRF</sequence>
<comment type="subcellular location">
    <subcellularLocation>
        <location evidence="1">Membrane</location>
    </subcellularLocation>
</comment>
<dbReference type="Pfam" id="PF01103">
    <property type="entry name" value="Omp85"/>
    <property type="match status" value="1"/>
</dbReference>
<dbReference type="InterPro" id="IPR000184">
    <property type="entry name" value="Bac_surfAg_D15"/>
</dbReference>
<dbReference type="InterPro" id="IPR039910">
    <property type="entry name" value="D15-like"/>
</dbReference>
<keyword evidence="2" id="KW-1134">Transmembrane beta strand</keyword>
<comment type="caution">
    <text evidence="6">The sequence shown here is derived from an EMBL/GenBank/DDBJ whole genome shotgun (WGS) entry which is preliminary data.</text>
</comment>
<evidence type="ECO:0000256" key="3">
    <source>
        <dbReference type="ARBA" id="ARBA00022692"/>
    </source>
</evidence>
<reference evidence="7" key="1">
    <citation type="journal article" date="2019" name="Int. J. Syst. Evol. Microbiol.">
        <title>The Global Catalogue of Microorganisms (GCM) 10K type strain sequencing project: providing services to taxonomists for standard genome sequencing and annotation.</title>
        <authorList>
            <consortium name="The Broad Institute Genomics Platform"/>
            <consortium name="The Broad Institute Genome Sequencing Center for Infectious Disease"/>
            <person name="Wu L."/>
            <person name="Ma J."/>
        </authorList>
    </citation>
    <scope>NUCLEOTIDE SEQUENCE [LARGE SCALE GENOMIC DNA]</scope>
    <source>
        <strain evidence="7">CGMCC 1.15111</strain>
    </source>
</reference>